<dbReference type="RefSeq" id="WP_106404236.1">
    <property type="nucleotide sequence ID" value="NZ_CYSB01000039.1"/>
</dbReference>
<proteinExistence type="predicted"/>
<evidence type="ECO:0000313" key="3">
    <source>
        <dbReference type="Proteomes" id="UP000051086"/>
    </source>
</evidence>
<dbReference type="Proteomes" id="UP000051086">
    <property type="component" value="Unassembled WGS sequence"/>
</dbReference>
<reference evidence="2 4" key="1">
    <citation type="submission" date="2015-09" db="EMBL/GenBank/DDBJ databases">
        <authorList>
            <consortium name="Swine Surveillance"/>
        </authorList>
    </citation>
    <scope>NUCLEOTIDE SEQUENCE [LARGE SCALE GENOMIC DNA]</scope>
    <source>
        <strain evidence="2 4">5120</strain>
    </source>
</reference>
<keyword evidence="3" id="KW-1185">Reference proteome</keyword>
<sequence>MFASIHESNTLETVAVMELIREERRKSVSVREWKHRLFGYGYGVKHTDHGDVIENLSSHEEICEIPQELLH</sequence>
<evidence type="ECO:0000313" key="4">
    <source>
        <dbReference type="Proteomes" id="UP000051887"/>
    </source>
</evidence>
<dbReference type="AlphaFoldDB" id="A0A0P1FYU9"/>
<dbReference type="EMBL" id="CYSB01000039">
    <property type="protein sequence ID" value="CUH69366.1"/>
    <property type="molecule type" value="Genomic_DNA"/>
</dbReference>
<evidence type="ECO:0000313" key="1">
    <source>
        <dbReference type="EMBL" id="CUH69366.1"/>
    </source>
</evidence>
<protein>
    <submittedName>
        <fullName evidence="2">Uncharacterized protein</fullName>
    </submittedName>
</protein>
<name>A0A0P1FYU9_9RHOB</name>
<gene>
    <name evidence="1" type="ORF">TL5118_03326</name>
    <name evidence="2" type="ORF">TL5120_04109</name>
</gene>
<organism evidence="2 4">
    <name type="scientific">Thalassovita autumnalis</name>
    <dbReference type="NCBI Taxonomy" id="2072972"/>
    <lineage>
        <taxon>Bacteria</taxon>
        <taxon>Pseudomonadati</taxon>
        <taxon>Pseudomonadota</taxon>
        <taxon>Alphaproteobacteria</taxon>
        <taxon>Rhodobacterales</taxon>
        <taxon>Roseobacteraceae</taxon>
        <taxon>Thalassovita</taxon>
    </lineage>
</organism>
<dbReference type="OrthoDB" id="7874863at2"/>
<reference evidence="1 3" key="2">
    <citation type="submission" date="2015-09" db="EMBL/GenBank/DDBJ databases">
        <authorList>
            <person name="Rodrigo-Torres L."/>
            <person name="Arahal D.R."/>
        </authorList>
    </citation>
    <scope>NUCLEOTIDE SEQUENCE [LARGE SCALE GENOMIC DNA]</scope>
    <source>
        <strain evidence="1 3">CECT 5118</strain>
    </source>
</reference>
<accession>A0A0P1FYU9</accession>
<evidence type="ECO:0000313" key="2">
    <source>
        <dbReference type="EMBL" id="CUH74289.1"/>
    </source>
</evidence>
<dbReference type="EMBL" id="CYSC01000044">
    <property type="protein sequence ID" value="CUH74289.1"/>
    <property type="molecule type" value="Genomic_DNA"/>
</dbReference>
<dbReference type="Proteomes" id="UP000051887">
    <property type="component" value="Unassembled WGS sequence"/>
</dbReference>